<dbReference type="RefSeq" id="WP_093854037.1">
    <property type="nucleotide sequence ID" value="NZ_JAVRER010000032.1"/>
</dbReference>
<gene>
    <name evidence="2" type="ORF">RM574_19735</name>
</gene>
<dbReference type="PANTHER" id="PTHR35525">
    <property type="entry name" value="BLL6575 PROTEIN"/>
    <property type="match status" value="1"/>
</dbReference>
<dbReference type="EMBL" id="JAVRER010000032">
    <property type="protein sequence ID" value="MDT0417717.1"/>
    <property type="molecule type" value="Genomic_DNA"/>
</dbReference>
<dbReference type="SUPFAM" id="SSF160904">
    <property type="entry name" value="Jann2411-like"/>
    <property type="match status" value="1"/>
</dbReference>
<name>A0ABD5E947_9ACTN</name>
<feature type="domain" description="Zinc finger CGNR" evidence="1">
    <location>
        <begin position="134"/>
        <end position="173"/>
    </location>
</feature>
<dbReference type="Gene3D" id="1.10.3300.10">
    <property type="entry name" value="Jann2411-like domain"/>
    <property type="match status" value="1"/>
</dbReference>
<dbReference type="Proteomes" id="UP001183607">
    <property type="component" value="Unassembled WGS sequence"/>
</dbReference>
<dbReference type="Pfam" id="PF11706">
    <property type="entry name" value="zf-CGNR"/>
    <property type="match status" value="1"/>
</dbReference>
<organism evidence="2 3">
    <name type="scientific">Streptomyces evansiae</name>
    <dbReference type="NCBI Taxonomy" id="3075535"/>
    <lineage>
        <taxon>Bacteria</taxon>
        <taxon>Bacillati</taxon>
        <taxon>Actinomycetota</taxon>
        <taxon>Actinomycetes</taxon>
        <taxon>Kitasatosporales</taxon>
        <taxon>Streptomycetaceae</taxon>
        <taxon>Streptomyces</taxon>
    </lineage>
</organism>
<reference evidence="3" key="1">
    <citation type="submission" date="2023-07" db="EMBL/GenBank/DDBJ databases">
        <title>30 novel species of actinomycetes from the DSMZ collection.</title>
        <authorList>
            <person name="Nouioui I."/>
        </authorList>
    </citation>
    <scope>NUCLEOTIDE SEQUENCE [LARGE SCALE GENOMIC DNA]</scope>
    <source>
        <strain evidence="3">DSM 41982</strain>
    </source>
</reference>
<accession>A0ABD5E947</accession>
<proteinExistence type="predicted"/>
<evidence type="ECO:0000313" key="2">
    <source>
        <dbReference type="EMBL" id="MDT0417717.1"/>
    </source>
</evidence>
<dbReference type="InterPro" id="IPR021005">
    <property type="entry name" value="Znf_CGNR"/>
</dbReference>
<dbReference type="InterPro" id="IPR010852">
    <property type="entry name" value="ABATE"/>
</dbReference>
<evidence type="ECO:0000313" key="3">
    <source>
        <dbReference type="Proteomes" id="UP001183607"/>
    </source>
</evidence>
<dbReference type="InterPro" id="IPR023286">
    <property type="entry name" value="ABATE_dom_sf"/>
</dbReference>
<protein>
    <submittedName>
        <fullName evidence="2">CGNR zinc finger domain-containing protein</fullName>
    </submittedName>
</protein>
<dbReference type="PANTHER" id="PTHR35525:SF3">
    <property type="entry name" value="BLL6575 PROTEIN"/>
    <property type="match status" value="1"/>
</dbReference>
<evidence type="ECO:0000259" key="1">
    <source>
        <dbReference type="Pfam" id="PF11706"/>
    </source>
</evidence>
<comment type="caution">
    <text evidence="2">The sequence shown here is derived from an EMBL/GenBank/DDBJ whole genome shotgun (WGS) entry which is preliminary data.</text>
</comment>
<dbReference type="AlphaFoldDB" id="A0ABD5E947"/>
<sequence length="174" mass="18326">MQFNHYGGEAARLAAALVNAAPAEDLAPLLRAHGIHRPPPTPRGVREVRAWAAASLAPCFAPSDGRPLDPEALAARCAHANAALEQAASLPRISLHDGTPHLHYGPEDQATVGHVKASTAAALAYVICSSSAHRLGRCARCDAAYVDTSRAGRRTYCTVRCANNDAVARHRGRA</sequence>